<dbReference type="HOGENOM" id="CLU_155205_0_0_6"/>
<gene>
    <name evidence="2" type="ORF">HY57_04275</name>
</gene>
<dbReference type="RefSeq" id="WP_019463712.1">
    <property type="nucleotide sequence ID" value="NZ_ALOY01000074.1"/>
</dbReference>
<dbReference type="OrthoDB" id="6120981at2"/>
<proteinExistence type="predicted"/>
<feature type="region of interest" description="Disordered" evidence="1">
    <location>
        <begin position="82"/>
        <end position="141"/>
    </location>
</feature>
<dbReference type="PATRIC" id="fig|1217721.7.peg.893"/>
<protein>
    <recommendedName>
        <fullName evidence="4">DUF4156 domain-containing protein</fullName>
    </recommendedName>
</protein>
<sequence>MRKTLLLLVPIALLGACTYGITLDDAGKNVRTAWSGDVSQCRDLGKVTVSVMDHVGPVNRNDIKVRDELEVMARNEAAKMHADTIKPLSDPKDGSQPWGAYQCGNAQLAPAARPANLANPNPAQPGTTAPGAFETYPVKGN</sequence>
<dbReference type="KEGG" id="dja:HY57_04275"/>
<accession>A0A075JWN7</accession>
<evidence type="ECO:0000313" key="2">
    <source>
        <dbReference type="EMBL" id="AIF46536.1"/>
    </source>
</evidence>
<dbReference type="InterPro" id="IPR025294">
    <property type="entry name" value="DUF4156"/>
</dbReference>
<dbReference type="EMBL" id="CP008884">
    <property type="protein sequence ID" value="AIF46536.1"/>
    <property type="molecule type" value="Genomic_DNA"/>
</dbReference>
<evidence type="ECO:0000256" key="1">
    <source>
        <dbReference type="SAM" id="MobiDB-lite"/>
    </source>
</evidence>
<dbReference type="Pfam" id="PF13698">
    <property type="entry name" value="DUF4156"/>
    <property type="match status" value="1"/>
</dbReference>
<dbReference type="Proteomes" id="UP000027987">
    <property type="component" value="Chromosome"/>
</dbReference>
<name>A0A075JWN7_9GAMM</name>
<dbReference type="STRING" id="1217721.HY57_04275"/>
<evidence type="ECO:0008006" key="4">
    <source>
        <dbReference type="Google" id="ProtNLM"/>
    </source>
</evidence>
<reference evidence="2 3" key="1">
    <citation type="submission" date="2014-07" db="EMBL/GenBank/DDBJ databases">
        <title>Complete Genome Sequence of Dyella japonica Strain A8 Isolated from Malaysian Tropical Soil.</title>
        <authorList>
            <person name="Hui R.K.H."/>
            <person name="Chen J.-W."/>
            <person name="Chan K.-G."/>
            <person name="Leung F.C.C."/>
        </authorList>
    </citation>
    <scope>NUCLEOTIDE SEQUENCE [LARGE SCALE GENOMIC DNA]</scope>
    <source>
        <strain evidence="2 3">A8</strain>
    </source>
</reference>
<dbReference type="AlphaFoldDB" id="A0A075JWN7"/>
<feature type="compositionally biased region" description="Low complexity" evidence="1">
    <location>
        <begin position="105"/>
        <end position="125"/>
    </location>
</feature>
<keyword evidence="3" id="KW-1185">Reference proteome</keyword>
<organism evidence="2 3">
    <name type="scientific">Dyella japonica A8</name>
    <dbReference type="NCBI Taxonomy" id="1217721"/>
    <lineage>
        <taxon>Bacteria</taxon>
        <taxon>Pseudomonadati</taxon>
        <taxon>Pseudomonadota</taxon>
        <taxon>Gammaproteobacteria</taxon>
        <taxon>Lysobacterales</taxon>
        <taxon>Rhodanobacteraceae</taxon>
        <taxon>Dyella</taxon>
    </lineage>
</organism>
<dbReference type="PROSITE" id="PS51257">
    <property type="entry name" value="PROKAR_LIPOPROTEIN"/>
    <property type="match status" value="1"/>
</dbReference>
<feature type="compositionally biased region" description="Basic and acidic residues" evidence="1">
    <location>
        <begin position="82"/>
        <end position="93"/>
    </location>
</feature>
<evidence type="ECO:0000313" key="3">
    <source>
        <dbReference type="Proteomes" id="UP000027987"/>
    </source>
</evidence>